<dbReference type="AlphaFoldDB" id="A0A0G1XBW5"/>
<dbReference type="InterPro" id="IPR046357">
    <property type="entry name" value="PPIase_dom_sf"/>
</dbReference>
<accession>A0A0G1XBW5</accession>
<keyword evidence="1" id="KW-1133">Transmembrane helix</keyword>
<dbReference type="SUPFAM" id="SSF54534">
    <property type="entry name" value="FKBP-like"/>
    <property type="match status" value="1"/>
</dbReference>
<evidence type="ECO:0000313" key="2">
    <source>
        <dbReference type="EMBL" id="KKW28783.1"/>
    </source>
</evidence>
<keyword evidence="1" id="KW-0812">Transmembrane</keyword>
<dbReference type="EMBL" id="LCRD01000062">
    <property type="protein sequence ID" value="KKW28783.1"/>
    <property type="molecule type" value="Genomic_DNA"/>
</dbReference>
<reference evidence="2 3" key="1">
    <citation type="journal article" date="2015" name="Nature">
        <title>rRNA introns, odd ribosomes, and small enigmatic genomes across a large radiation of phyla.</title>
        <authorList>
            <person name="Brown C.T."/>
            <person name="Hug L.A."/>
            <person name="Thomas B.C."/>
            <person name="Sharon I."/>
            <person name="Castelle C.J."/>
            <person name="Singh A."/>
            <person name="Wilkins M.J."/>
            <person name="Williams K.H."/>
            <person name="Banfield J.F."/>
        </authorList>
    </citation>
    <scope>NUCLEOTIDE SEQUENCE [LARGE SCALE GENOMIC DNA]</scope>
</reference>
<comment type="caution">
    <text evidence="2">The sequence shown here is derived from an EMBL/GenBank/DDBJ whole genome shotgun (WGS) entry which is preliminary data.</text>
</comment>
<dbReference type="Gene3D" id="3.10.50.40">
    <property type="match status" value="1"/>
</dbReference>
<sequence length="231" mass="25555">MTVVWHQHPAAAASARPPLRNLPFVFAFALLGLLLLGAVGYFYVAGWEHPSASRWYAKAPLPVAQLGARTAWYSDLSALANGFAASEGHQELTEDDFDHALDLVNRRLLIARLADEYDVEVTQDEVNVELVEDDALHEFLAEAKWDLDAYREYVLEPFVLSQRVEEQLMMDRKYQGGALEDIGALQAKLELGIAFEDVAQQYSEDSSAQAKGSLGYVLPSEVDAGLAIRNS</sequence>
<gene>
    <name evidence="2" type="ORF">UY72_C0062G0004</name>
</gene>
<proteinExistence type="predicted"/>
<feature type="transmembrane region" description="Helical" evidence="1">
    <location>
        <begin position="24"/>
        <end position="44"/>
    </location>
</feature>
<evidence type="ECO:0008006" key="4">
    <source>
        <dbReference type="Google" id="ProtNLM"/>
    </source>
</evidence>
<keyword evidence="1" id="KW-0472">Membrane</keyword>
<evidence type="ECO:0000313" key="3">
    <source>
        <dbReference type="Proteomes" id="UP000034846"/>
    </source>
</evidence>
<name>A0A0G1XBW5_9BACT</name>
<protein>
    <recommendedName>
        <fullName evidence="4">PpiC domain-containing protein</fullName>
    </recommendedName>
</protein>
<dbReference type="Proteomes" id="UP000034846">
    <property type="component" value="Unassembled WGS sequence"/>
</dbReference>
<organism evidence="2 3">
    <name type="scientific">Candidatus Uhrbacteria bacterium GW2011_GWD2_52_7</name>
    <dbReference type="NCBI Taxonomy" id="1618989"/>
    <lineage>
        <taxon>Bacteria</taxon>
        <taxon>Candidatus Uhriibacteriota</taxon>
    </lineage>
</organism>
<dbReference type="GO" id="GO:0003755">
    <property type="term" value="F:peptidyl-prolyl cis-trans isomerase activity"/>
    <property type="evidence" value="ECO:0007669"/>
    <property type="project" value="InterPro"/>
</dbReference>
<evidence type="ECO:0000256" key="1">
    <source>
        <dbReference type="SAM" id="Phobius"/>
    </source>
</evidence>